<name>U1GK80_ENDPU</name>
<dbReference type="InterPro" id="IPR043129">
    <property type="entry name" value="ATPase_NBD"/>
</dbReference>
<keyword evidence="3" id="KW-1185">Reference proteome</keyword>
<reference evidence="3" key="1">
    <citation type="journal article" date="2014" name="BMC Genomics">
        <title>Genome characteristics reveal the impact of lichenization on lichen-forming fungus Endocarpon pusillum Hedwig (Verrucariales, Ascomycota).</title>
        <authorList>
            <person name="Wang Y.-Y."/>
            <person name="Liu B."/>
            <person name="Zhang X.-Y."/>
            <person name="Zhou Q.-M."/>
            <person name="Zhang T."/>
            <person name="Li H."/>
            <person name="Yu Y.-F."/>
            <person name="Zhang X.-L."/>
            <person name="Hao X.-Y."/>
            <person name="Wang M."/>
            <person name="Wang L."/>
            <person name="Wei J.-C."/>
        </authorList>
    </citation>
    <scope>NUCLEOTIDE SEQUENCE [LARGE SCALE GENOMIC DNA]</scope>
    <source>
        <strain evidence="3">Z07020 / HMAS-L-300199</strain>
    </source>
</reference>
<dbReference type="HOGENOM" id="CLU_009958_6_5_1"/>
<proteinExistence type="predicted"/>
<dbReference type="CDD" id="cd10170">
    <property type="entry name" value="ASKHA_NBD_HSP70"/>
    <property type="match status" value="1"/>
</dbReference>
<dbReference type="Gene3D" id="3.90.640.10">
    <property type="entry name" value="Actin, Chain A, domain 4"/>
    <property type="match status" value="1"/>
</dbReference>
<accession>U1GK80</accession>
<dbReference type="EMBL" id="KE721111">
    <property type="protein sequence ID" value="ERF72261.1"/>
    <property type="molecule type" value="Genomic_DNA"/>
</dbReference>
<dbReference type="GeneID" id="19237202"/>
<dbReference type="PANTHER" id="PTHR14187:SF81">
    <property type="entry name" value="HSP70 FAMILY PROTEIN (AFU_ORTHOLOGUE AFUA_4G14040)"/>
    <property type="match status" value="1"/>
</dbReference>
<dbReference type="eggNOG" id="KOG0101">
    <property type="taxonomic scope" value="Eukaryota"/>
</dbReference>
<protein>
    <submittedName>
        <fullName evidence="2">Uncharacterized protein</fullName>
    </submittedName>
</protein>
<sequence>MASKPILLGLKDKKVKQTVAESANGPASSQLKETSNSALPRPKRKYTAPTPERAAQLQEAREEKRRKVAEAKSRQWIIVGLDFGVTFTGIAYIATNVGSRDVQVIRRWSGGGRQTDLLDKSPSRYAYASENKNLTEDAWGYQVQPGMKSYSWFKLLLDGDTNAAEYDDPLLRQSAGQGMTDLPPGKSAKDLAADYLEQIYKHTHSYLGEVIGKDKLSMVDEPEAAAVDAIKSTLEGFPKHNLFEAGQGIIIVDLGGGTVDLVSYKILKLEPLQLEELCVGIGAKAGSTCVDRALHKLMRDRYGKAFSSLPAMKIGPGSKFMEDFETIKRDFDDNDPTQTFQVHLKMRDLRKQDQNVVQYDFEEDEIMLTCADMRNLFQVAVEMTLQLILQQVNLIKKKKAGTIKTLIVCGGLGSSPYIKTKLDEFCEERFAGKMQVVRPVRAWASICRGAALSGLEASPILSRRSRYHYGFVIHKTFDDDEHDEEDAFDDPVYGKRAKNQMKWFVKKDEKLRPGAKKEHSCTYTIPPNVHSYTGHERFYLCMEESAPPRFGSDVQPGGEIIINVTSTVLNKERKRLKDEGFDVKKKPIPLDVTLSFKIGGEKGILEVAATSGKTKLGDAQMNYEANSECKGAWSEDIKAEA</sequence>
<organism evidence="2 3">
    <name type="scientific">Endocarpon pusillum (strain Z07020 / HMAS-L-300199)</name>
    <name type="common">Lichen-forming fungus</name>
    <dbReference type="NCBI Taxonomy" id="1263415"/>
    <lineage>
        <taxon>Eukaryota</taxon>
        <taxon>Fungi</taxon>
        <taxon>Dikarya</taxon>
        <taxon>Ascomycota</taxon>
        <taxon>Pezizomycotina</taxon>
        <taxon>Eurotiomycetes</taxon>
        <taxon>Chaetothyriomycetidae</taxon>
        <taxon>Verrucariales</taxon>
        <taxon>Verrucariaceae</taxon>
        <taxon>Endocarpon</taxon>
    </lineage>
</organism>
<feature type="region of interest" description="Disordered" evidence="1">
    <location>
        <begin position="18"/>
        <end position="54"/>
    </location>
</feature>
<dbReference type="AlphaFoldDB" id="U1GK80"/>
<evidence type="ECO:0000313" key="2">
    <source>
        <dbReference type="EMBL" id="ERF72261.1"/>
    </source>
</evidence>
<dbReference type="OMA" id="NENITMF"/>
<dbReference type="PANTHER" id="PTHR14187">
    <property type="entry name" value="ALPHA KINASE/ELONGATION FACTOR 2 KINASE"/>
    <property type="match status" value="1"/>
</dbReference>
<gene>
    <name evidence="2" type="ORF">EPUS_02148</name>
</gene>
<evidence type="ECO:0000256" key="1">
    <source>
        <dbReference type="SAM" id="MobiDB-lite"/>
    </source>
</evidence>
<dbReference type="OrthoDB" id="2963168at2759"/>
<dbReference type="Proteomes" id="UP000019373">
    <property type="component" value="Unassembled WGS sequence"/>
</dbReference>
<dbReference type="RefSeq" id="XP_007802106.1">
    <property type="nucleotide sequence ID" value="XM_007803915.1"/>
</dbReference>
<dbReference type="Gene3D" id="3.30.420.40">
    <property type="match status" value="2"/>
</dbReference>
<evidence type="ECO:0000313" key="3">
    <source>
        <dbReference type="Proteomes" id="UP000019373"/>
    </source>
</evidence>
<dbReference type="SUPFAM" id="SSF53067">
    <property type="entry name" value="Actin-like ATPase domain"/>
    <property type="match status" value="2"/>
</dbReference>
<feature type="compositionally biased region" description="Polar residues" evidence="1">
    <location>
        <begin position="19"/>
        <end position="38"/>
    </location>
</feature>